<organism evidence="2">
    <name type="scientific">Attheya septentrionalis</name>
    <dbReference type="NCBI Taxonomy" id="420275"/>
    <lineage>
        <taxon>Eukaryota</taxon>
        <taxon>Sar</taxon>
        <taxon>Stramenopiles</taxon>
        <taxon>Ochrophyta</taxon>
        <taxon>Bacillariophyta</taxon>
        <taxon>Coscinodiscophyceae</taxon>
        <taxon>Chaetocerotophycidae</taxon>
        <taxon>Chaetocerotales</taxon>
        <taxon>Attheyaceae</taxon>
        <taxon>Attheya</taxon>
    </lineage>
</organism>
<protein>
    <submittedName>
        <fullName evidence="2">Uncharacterized protein</fullName>
    </submittedName>
</protein>
<sequence>MALSLLNYFWWEVPEGRIPFMLADCLVIFSLHMVDRGLKAEKHLRELKAEKEAAEHESNKAQTRDLKKSTRLSQRQAAAGSKNKASNMIRAHTKPHPIIQPDKKRS</sequence>
<feature type="compositionally biased region" description="Basic and acidic residues" evidence="1">
    <location>
        <begin position="49"/>
        <end position="68"/>
    </location>
</feature>
<feature type="region of interest" description="Disordered" evidence="1">
    <location>
        <begin position="49"/>
        <end position="106"/>
    </location>
</feature>
<evidence type="ECO:0000256" key="1">
    <source>
        <dbReference type="SAM" id="MobiDB-lite"/>
    </source>
</evidence>
<evidence type="ECO:0000313" key="2">
    <source>
        <dbReference type="EMBL" id="CAD9812460.1"/>
    </source>
</evidence>
<name>A0A7S2U932_9STRA</name>
<accession>A0A7S2U932</accession>
<dbReference type="EMBL" id="HBHQ01006368">
    <property type="protein sequence ID" value="CAD9812460.1"/>
    <property type="molecule type" value="Transcribed_RNA"/>
</dbReference>
<reference evidence="2" key="1">
    <citation type="submission" date="2021-01" db="EMBL/GenBank/DDBJ databases">
        <authorList>
            <person name="Corre E."/>
            <person name="Pelletier E."/>
            <person name="Niang G."/>
            <person name="Scheremetjew M."/>
            <person name="Finn R."/>
            <person name="Kale V."/>
            <person name="Holt S."/>
            <person name="Cochrane G."/>
            <person name="Meng A."/>
            <person name="Brown T."/>
            <person name="Cohen L."/>
        </authorList>
    </citation>
    <scope>NUCLEOTIDE SEQUENCE</scope>
    <source>
        <strain evidence="2">CCMP2084</strain>
    </source>
</reference>
<dbReference type="AlphaFoldDB" id="A0A7S2U932"/>
<proteinExistence type="predicted"/>
<gene>
    <name evidence="2" type="ORF">ASEP1449_LOCUS4285</name>
</gene>